<protein>
    <submittedName>
        <fullName evidence="2">SprT family zinc-dependent metalloprotease</fullName>
        <ecNumber evidence="2">3.4.-.-</ecNumber>
    </submittedName>
</protein>
<sequence>MASWHPEFRFSAKRRTIGIEVRETRVIVRAPKGFSQAQLQRLVREKASWIDAKVRQQQLRIQSRPRYEYRGGERFPFLGDTLVLAVSLGASAACQRVGQTLQIQLSCRSRKPQPEQVLAGLTGWYRAQALELLENKTYALCRQLGRHCRTVRVRATRSKWGHCTAQGDIQYNWQIVLAPESVVDYLVAHEVSHLVHRHHGPAFWDQVEKLCPGYRHNRQWLREHGHLLILPPL</sequence>
<comment type="caution">
    <text evidence="2">The sequence shown here is derived from an EMBL/GenBank/DDBJ whole genome shotgun (WGS) entry which is preliminary data.</text>
</comment>
<keyword evidence="3" id="KW-1185">Reference proteome</keyword>
<dbReference type="Pfam" id="PF01863">
    <property type="entry name" value="YgjP-like"/>
    <property type="match status" value="1"/>
</dbReference>
<dbReference type="PANTHER" id="PTHR30399">
    <property type="entry name" value="UNCHARACTERIZED PROTEIN YGJP"/>
    <property type="match status" value="1"/>
</dbReference>
<dbReference type="EC" id="3.4.-.-" evidence="2"/>
<dbReference type="InterPro" id="IPR053136">
    <property type="entry name" value="UTP_pyrophosphatase-like"/>
</dbReference>
<evidence type="ECO:0000259" key="1">
    <source>
        <dbReference type="Pfam" id="PF01863"/>
    </source>
</evidence>
<feature type="domain" description="YgjP-like metallopeptidase" evidence="1">
    <location>
        <begin position="15"/>
        <end position="224"/>
    </location>
</feature>
<gene>
    <name evidence="2" type="ORF">QWI16_02605</name>
</gene>
<dbReference type="CDD" id="cd07344">
    <property type="entry name" value="M48_yhfN_like"/>
    <property type="match status" value="1"/>
</dbReference>
<dbReference type="PANTHER" id="PTHR30399:SF1">
    <property type="entry name" value="UTP PYROPHOSPHATASE"/>
    <property type="match status" value="1"/>
</dbReference>
<accession>A0ABT8TAB0</accession>
<name>A0ABT8TAB0_9GAMM</name>
<dbReference type="InterPro" id="IPR002725">
    <property type="entry name" value="YgjP-like_metallopeptidase"/>
</dbReference>
<dbReference type="Gene3D" id="3.30.2010.10">
    <property type="entry name" value="Metalloproteases ('zincins'), catalytic domain"/>
    <property type="match status" value="1"/>
</dbReference>
<dbReference type="RefSeq" id="WP_302711171.1">
    <property type="nucleotide sequence ID" value="NZ_JAULRT010000032.1"/>
</dbReference>
<keyword evidence="2" id="KW-0378">Hydrolase</keyword>
<reference evidence="2" key="1">
    <citation type="submission" date="2023-07" db="EMBL/GenBank/DDBJ databases">
        <title>Gilvimarinus algae sp. nov., isolated from the surface of Kelp.</title>
        <authorList>
            <person name="Sun Y.Y."/>
            <person name="Gong Y."/>
            <person name="Du Z.J."/>
        </authorList>
    </citation>
    <scope>NUCLEOTIDE SEQUENCE</scope>
    <source>
        <strain evidence="2">SDUM040014</strain>
    </source>
</reference>
<organism evidence="2 3">
    <name type="scientific">Gilvimarinus algae</name>
    <dbReference type="NCBI Taxonomy" id="3058037"/>
    <lineage>
        <taxon>Bacteria</taxon>
        <taxon>Pseudomonadati</taxon>
        <taxon>Pseudomonadota</taxon>
        <taxon>Gammaproteobacteria</taxon>
        <taxon>Cellvibrionales</taxon>
        <taxon>Cellvibrionaceae</taxon>
        <taxon>Gilvimarinus</taxon>
    </lineage>
</organism>
<dbReference type="Proteomes" id="UP001168380">
    <property type="component" value="Unassembled WGS sequence"/>
</dbReference>
<keyword evidence="2" id="KW-0482">Metalloprotease</keyword>
<evidence type="ECO:0000313" key="2">
    <source>
        <dbReference type="EMBL" id="MDO3381047.1"/>
    </source>
</evidence>
<evidence type="ECO:0000313" key="3">
    <source>
        <dbReference type="Proteomes" id="UP001168380"/>
    </source>
</evidence>
<dbReference type="EMBL" id="JAULRT010000032">
    <property type="protein sequence ID" value="MDO3381047.1"/>
    <property type="molecule type" value="Genomic_DNA"/>
</dbReference>
<keyword evidence="2" id="KW-0645">Protease</keyword>
<dbReference type="GO" id="GO:0008237">
    <property type="term" value="F:metallopeptidase activity"/>
    <property type="evidence" value="ECO:0007669"/>
    <property type="project" value="UniProtKB-KW"/>
</dbReference>
<proteinExistence type="predicted"/>